<feature type="region of interest" description="Disordered" evidence="1">
    <location>
        <begin position="266"/>
        <end position="297"/>
    </location>
</feature>
<evidence type="ECO:0000313" key="4">
    <source>
        <dbReference type="EMBL" id="KAJ4015574.1"/>
    </source>
</evidence>
<gene>
    <name evidence="4" type="ORF">NW766_005921</name>
</gene>
<dbReference type="Proteomes" id="UP001152130">
    <property type="component" value="Unassembled WGS sequence"/>
</dbReference>
<evidence type="ECO:0000256" key="2">
    <source>
        <dbReference type="SAM" id="Phobius"/>
    </source>
</evidence>
<keyword evidence="2" id="KW-0812">Transmembrane</keyword>
<sequence length="376" mass="40862">MHQILKSVILLGVLMVQGTHGRFASDSTQRPQIQDSHQPPEPTVTPGLRYEAKRQESSISYVPITKAPDKTCGYLSGRAVLPITCENTKPCMWATELGIMCGEIEDDFDSWQVHIRCIDREMALNPALCNDTCIDNPVNLRCTEESAPYCATYLYPDAIKDYRCSSTPATRVSSVDFTYRGQENAAFVTTLMPLSGPRISSTKSTESSSSIDSSASISASSFPSTDLPSSKNNLGAIIGGAIGGFAALSLVIIAIFWFVRQSRQKQHPPPTQVSQMEQAPLSDSMGGKPVPTSPVHSEWRGSMMTAFSSPHSASPQAWLHPPVSPSAQSDMSQGILPPVGNNLTHEMSRESVQPTPQEMGDSRVYEMAGDSSDRWT</sequence>
<organism evidence="4 5">
    <name type="scientific">Fusarium irregulare</name>
    <dbReference type="NCBI Taxonomy" id="2494466"/>
    <lineage>
        <taxon>Eukaryota</taxon>
        <taxon>Fungi</taxon>
        <taxon>Dikarya</taxon>
        <taxon>Ascomycota</taxon>
        <taxon>Pezizomycotina</taxon>
        <taxon>Sordariomycetes</taxon>
        <taxon>Hypocreomycetidae</taxon>
        <taxon>Hypocreales</taxon>
        <taxon>Nectriaceae</taxon>
        <taxon>Fusarium</taxon>
        <taxon>Fusarium incarnatum-equiseti species complex</taxon>
    </lineage>
</organism>
<dbReference type="AlphaFoldDB" id="A0A9W8PS59"/>
<feature type="region of interest" description="Disordered" evidence="1">
    <location>
        <begin position="347"/>
        <end position="376"/>
    </location>
</feature>
<evidence type="ECO:0000256" key="1">
    <source>
        <dbReference type="SAM" id="MobiDB-lite"/>
    </source>
</evidence>
<keyword evidence="3" id="KW-0732">Signal</keyword>
<keyword evidence="2" id="KW-1133">Transmembrane helix</keyword>
<evidence type="ECO:0000313" key="5">
    <source>
        <dbReference type="Proteomes" id="UP001152130"/>
    </source>
</evidence>
<feature type="compositionally biased region" description="Polar residues" evidence="1">
    <location>
        <begin position="347"/>
        <end position="356"/>
    </location>
</feature>
<feature type="region of interest" description="Disordered" evidence="1">
    <location>
        <begin position="24"/>
        <end position="47"/>
    </location>
</feature>
<evidence type="ECO:0000256" key="3">
    <source>
        <dbReference type="SAM" id="SignalP"/>
    </source>
</evidence>
<accession>A0A9W8PS59</accession>
<keyword evidence="5" id="KW-1185">Reference proteome</keyword>
<feature type="compositionally biased region" description="Polar residues" evidence="1">
    <location>
        <begin position="25"/>
        <end position="37"/>
    </location>
</feature>
<reference evidence="4" key="1">
    <citation type="submission" date="2022-10" db="EMBL/GenBank/DDBJ databases">
        <title>Fusarium specimens isolated from Avocado Roots.</title>
        <authorList>
            <person name="Stajich J."/>
            <person name="Roper C."/>
            <person name="Heimlech-Rivalta G."/>
        </authorList>
    </citation>
    <scope>NUCLEOTIDE SEQUENCE</scope>
    <source>
        <strain evidence="4">CF00143</strain>
    </source>
</reference>
<name>A0A9W8PS59_9HYPO</name>
<dbReference type="EMBL" id="JAPDHF010000007">
    <property type="protein sequence ID" value="KAJ4015574.1"/>
    <property type="molecule type" value="Genomic_DNA"/>
</dbReference>
<feature type="chain" id="PRO_5040730128" evidence="3">
    <location>
        <begin position="22"/>
        <end position="376"/>
    </location>
</feature>
<comment type="caution">
    <text evidence="4">The sequence shown here is derived from an EMBL/GenBank/DDBJ whole genome shotgun (WGS) entry which is preliminary data.</text>
</comment>
<proteinExistence type="predicted"/>
<feature type="transmembrane region" description="Helical" evidence="2">
    <location>
        <begin position="234"/>
        <end position="259"/>
    </location>
</feature>
<keyword evidence="2" id="KW-0472">Membrane</keyword>
<feature type="signal peptide" evidence="3">
    <location>
        <begin position="1"/>
        <end position="21"/>
    </location>
</feature>
<protein>
    <submittedName>
        <fullName evidence="4">Uncharacterized protein</fullName>
    </submittedName>
</protein>